<dbReference type="EMBL" id="MPDP01000113">
    <property type="protein sequence ID" value="KAK1479512.1"/>
    <property type="molecule type" value="Genomic_DNA"/>
</dbReference>
<dbReference type="Pfam" id="PF17389">
    <property type="entry name" value="Bac_rhamnosid6H"/>
    <property type="match status" value="2"/>
</dbReference>
<evidence type="ECO:0000313" key="6">
    <source>
        <dbReference type="EMBL" id="KAK1479512.1"/>
    </source>
</evidence>
<feature type="domain" description="Alpha-L-rhamnosidase C-terminal" evidence="5">
    <location>
        <begin position="162"/>
        <end position="240"/>
    </location>
</feature>
<feature type="domain" description="Alpha-L-rhamnosidase six-hairpin glycosidase" evidence="4">
    <location>
        <begin position="4"/>
        <end position="108"/>
    </location>
</feature>
<reference evidence="6" key="1">
    <citation type="submission" date="2016-11" db="EMBL/GenBank/DDBJ databases">
        <title>The genome sequence of Colletotrichum cuscutae.</title>
        <authorList>
            <person name="Baroncelli R."/>
        </authorList>
    </citation>
    <scope>NUCLEOTIDE SEQUENCE</scope>
    <source>
        <strain evidence="6">IMI 304802</strain>
    </source>
</reference>
<proteinExistence type="predicted"/>
<dbReference type="InterPro" id="IPR012341">
    <property type="entry name" value="6hp_glycosidase-like_sf"/>
</dbReference>
<gene>
    <name evidence="6" type="ORF">CCUS01_04641</name>
</gene>
<dbReference type="AlphaFoldDB" id="A0AAI9V9X3"/>
<dbReference type="InterPro" id="IPR016007">
    <property type="entry name" value="Alpha_rhamnosid"/>
</dbReference>
<comment type="caution">
    <text evidence="6">The sequence shown here is derived from an EMBL/GenBank/DDBJ whole genome shotgun (WGS) entry which is preliminary data.</text>
</comment>
<comment type="catalytic activity">
    <reaction evidence="1">
        <text>Hydrolysis of terminal non-reducing alpha-L-rhamnose residues in alpha-L-rhamnosides.</text>
        <dbReference type="EC" id="3.2.1.40"/>
    </reaction>
</comment>
<dbReference type="InterPro" id="IPR035396">
    <property type="entry name" value="Bac_rhamnosid6H"/>
</dbReference>
<dbReference type="Proteomes" id="UP001239213">
    <property type="component" value="Unassembled WGS sequence"/>
</dbReference>
<dbReference type="Gene3D" id="2.60.420.10">
    <property type="entry name" value="Maltose phosphorylase, domain 3"/>
    <property type="match status" value="1"/>
</dbReference>
<dbReference type="Gene3D" id="1.50.10.10">
    <property type="match status" value="1"/>
</dbReference>
<evidence type="ECO:0000256" key="3">
    <source>
        <dbReference type="ARBA" id="ARBA00022801"/>
    </source>
</evidence>
<dbReference type="Pfam" id="PF17390">
    <property type="entry name" value="Bac_rhamnosid_C"/>
    <property type="match status" value="1"/>
</dbReference>
<evidence type="ECO:0000313" key="7">
    <source>
        <dbReference type="Proteomes" id="UP001239213"/>
    </source>
</evidence>
<dbReference type="PANTHER" id="PTHR33307">
    <property type="entry name" value="ALPHA-RHAMNOSIDASE (EUROFUNG)"/>
    <property type="match status" value="1"/>
</dbReference>
<dbReference type="PANTHER" id="PTHR33307:SF6">
    <property type="entry name" value="ALPHA-RHAMNOSIDASE (EUROFUNG)-RELATED"/>
    <property type="match status" value="1"/>
</dbReference>
<protein>
    <recommendedName>
        <fullName evidence="2">alpha-L-rhamnosidase</fullName>
        <ecNumber evidence="2">3.2.1.40</ecNumber>
    </recommendedName>
</protein>
<dbReference type="InterPro" id="IPR008928">
    <property type="entry name" value="6-hairpin_glycosidase_sf"/>
</dbReference>
<dbReference type="InterPro" id="IPR035398">
    <property type="entry name" value="Bac_rhamnosid_C"/>
</dbReference>
<organism evidence="6 7">
    <name type="scientific">Colletotrichum cuscutae</name>
    <dbReference type="NCBI Taxonomy" id="1209917"/>
    <lineage>
        <taxon>Eukaryota</taxon>
        <taxon>Fungi</taxon>
        <taxon>Dikarya</taxon>
        <taxon>Ascomycota</taxon>
        <taxon>Pezizomycotina</taxon>
        <taxon>Sordariomycetes</taxon>
        <taxon>Hypocreomycetidae</taxon>
        <taxon>Glomerellales</taxon>
        <taxon>Glomerellaceae</taxon>
        <taxon>Colletotrichum</taxon>
        <taxon>Colletotrichum acutatum species complex</taxon>
    </lineage>
</organism>
<feature type="domain" description="Alpha-L-rhamnosidase six-hairpin glycosidase" evidence="4">
    <location>
        <begin position="109"/>
        <end position="159"/>
    </location>
</feature>
<dbReference type="EC" id="3.2.1.40" evidence="2"/>
<evidence type="ECO:0000259" key="5">
    <source>
        <dbReference type="Pfam" id="PF17390"/>
    </source>
</evidence>
<keyword evidence="7" id="KW-1185">Reference proteome</keyword>
<evidence type="ECO:0000256" key="2">
    <source>
        <dbReference type="ARBA" id="ARBA00012652"/>
    </source>
</evidence>
<evidence type="ECO:0000256" key="1">
    <source>
        <dbReference type="ARBA" id="ARBA00001445"/>
    </source>
</evidence>
<name>A0AAI9V9X3_9PEZI</name>
<dbReference type="GO" id="GO:0030596">
    <property type="term" value="F:alpha-L-rhamnosidase activity"/>
    <property type="evidence" value="ECO:0007669"/>
    <property type="project" value="UniProtKB-EC"/>
</dbReference>
<keyword evidence="3" id="KW-0378">Hydrolase</keyword>
<dbReference type="SUPFAM" id="SSF48208">
    <property type="entry name" value="Six-hairpin glycosidases"/>
    <property type="match status" value="1"/>
</dbReference>
<evidence type="ECO:0000259" key="4">
    <source>
        <dbReference type="Pfam" id="PF17389"/>
    </source>
</evidence>
<sequence>MKAVTDPPLVANAFLVRSLDLITKIAALLSQPQDAERYQNEADAARREFQDEYVSSNGRLTSDSQTAYALAICFNLILENQTDRAGSRLAEIVRRNGFRIGTGFAGTPCPSWLYPVTMGATTVWERWDSMLPDGTINPGDMTSFNHYAFGAVAKFLVERLAGLQRLEPGRKRSRAEPILGAEFSNASAEHVTPNGKIACAWKLADKREGRLRLRVDVVVPPLTEMEVVLPTKDGKRLEMVGSGEWTFEAEYERNYEWPVKELSLFPQ</sequence>
<accession>A0AAI9V9X3</accession>
<dbReference type="GO" id="GO:0005975">
    <property type="term" value="P:carbohydrate metabolic process"/>
    <property type="evidence" value="ECO:0007669"/>
    <property type="project" value="InterPro"/>
</dbReference>